<dbReference type="InterPro" id="IPR002401">
    <property type="entry name" value="Cyt_P450_E_grp-I"/>
</dbReference>
<evidence type="ECO:0000256" key="7">
    <source>
        <dbReference type="ARBA" id="ARBA00022723"/>
    </source>
</evidence>
<dbReference type="PANTHER" id="PTHR46300:SF7">
    <property type="entry name" value="P450, PUTATIVE (EUROFUNG)-RELATED"/>
    <property type="match status" value="1"/>
</dbReference>
<comment type="caution">
    <text evidence="14">The sequence shown here is derived from an EMBL/GenBank/DDBJ whole genome shotgun (WGS) entry which is preliminary data.</text>
</comment>
<keyword evidence="9" id="KW-0560">Oxidoreductase</keyword>
<dbReference type="InterPro" id="IPR036396">
    <property type="entry name" value="Cyt_P450_sf"/>
</dbReference>
<keyword evidence="15" id="KW-1185">Reference proteome</keyword>
<evidence type="ECO:0000256" key="6">
    <source>
        <dbReference type="ARBA" id="ARBA00022692"/>
    </source>
</evidence>
<keyword evidence="10" id="KW-0408">Iron</keyword>
<gene>
    <name evidence="14" type="ORF">EIP91_005582</name>
</gene>
<protein>
    <recommendedName>
        <fullName evidence="16">Cytochrome P450-dit2</fullName>
    </recommendedName>
</protein>
<keyword evidence="6 13" id="KW-0812">Transmembrane</keyword>
<comment type="similarity">
    <text evidence="4">Belongs to the cytochrome P450 family.</text>
</comment>
<dbReference type="GO" id="GO:0020037">
    <property type="term" value="F:heme binding"/>
    <property type="evidence" value="ECO:0007669"/>
    <property type="project" value="InterPro"/>
</dbReference>
<evidence type="ECO:0000256" key="4">
    <source>
        <dbReference type="ARBA" id="ARBA00010617"/>
    </source>
</evidence>
<keyword evidence="11" id="KW-0503">Monooxygenase</keyword>
<dbReference type="Gene3D" id="1.10.630.10">
    <property type="entry name" value="Cytochrome P450"/>
    <property type="match status" value="1"/>
</dbReference>
<evidence type="ECO:0008006" key="16">
    <source>
        <dbReference type="Google" id="ProtNLM"/>
    </source>
</evidence>
<dbReference type="GO" id="GO:0016705">
    <property type="term" value="F:oxidoreductase activity, acting on paired donors, with incorporation or reduction of molecular oxygen"/>
    <property type="evidence" value="ECO:0007669"/>
    <property type="project" value="InterPro"/>
</dbReference>
<evidence type="ECO:0000256" key="11">
    <source>
        <dbReference type="ARBA" id="ARBA00023033"/>
    </source>
</evidence>
<keyword evidence="12 13" id="KW-0472">Membrane</keyword>
<dbReference type="Proteomes" id="UP000292702">
    <property type="component" value="Unassembled WGS sequence"/>
</dbReference>
<name>A0A4R0R719_9APHY</name>
<proteinExistence type="inferred from homology"/>
<evidence type="ECO:0000256" key="1">
    <source>
        <dbReference type="ARBA" id="ARBA00001971"/>
    </source>
</evidence>
<evidence type="ECO:0000256" key="10">
    <source>
        <dbReference type="ARBA" id="ARBA00023004"/>
    </source>
</evidence>
<evidence type="ECO:0000256" key="2">
    <source>
        <dbReference type="ARBA" id="ARBA00004167"/>
    </source>
</evidence>
<dbReference type="InterPro" id="IPR050364">
    <property type="entry name" value="Cytochrome_P450_fung"/>
</dbReference>
<dbReference type="GO" id="GO:0004497">
    <property type="term" value="F:monooxygenase activity"/>
    <property type="evidence" value="ECO:0007669"/>
    <property type="project" value="UniProtKB-KW"/>
</dbReference>
<dbReference type="InterPro" id="IPR001128">
    <property type="entry name" value="Cyt_P450"/>
</dbReference>
<evidence type="ECO:0000313" key="14">
    <source>
        <dbReference type="EMBL" id="TCD63400.1"/>
    </source>
</evidence>
<dbReference type="PRINTS" id="PR00463">
    <property type="entry name" value="EP450I"/>
</dbReference>
<dbReference type="AlphaFoldDB" id="A0A4R0R719"/>
<evidence type="ECO:0000256" key="3">
    <source>
        <dbReference type="ARBA" id="ARBA00005179"/>
    </source>
</evidence>
<keyword evidence="5" id="KW-0349">Heme</keyword>
<keyword evidence="8 13" id="KW-1133">Transmembrane helix</keyword>
<dbReference type="GO" id="GO:0016020">
    <property type="term" value="C:membrane"/>
    <property type="evidence" value="ECO:0007669"/>
    <property type="project" value="UniProtKB-SubCell"/>
</dbReference>
<evidence type="ECO:0000256" key="8">
    <source>
        <dbReference type="ARBA" id="ARBA00022989"/>
    </source>
</evidence>
<feature type="transmembrane region" description="Helical" evidence="13">
    <location>
        <begin position="20"/>
        <end position="40"/>
    </location>
</feature>
<accession>A0A4R0R719</accession>
<reference evidence="14 15" key="1">
    <citation type="submission" date="2018-11" db="EMBL/GenBank/DDBJ databases">
        <title>Genome assembly of Steccherinum ochraceum LE-BIN_3174, the white-rot fungus of the Steccherinaceae family (The Residual Polyporoid clade, Polyporales, Basidiomycota).</title>
        <authorList>
            <person name="Fedorova T.V."/>
            <person name="Glazunova O.A."/>
            <person name="Landesman E.O."/>
            <person name="Moiseenko K.V."/>
            <person name="Psurtseva N.V."/>
            <person name="Savinova O.S."/>
            <person name="Shakhova N.V."/>
            <person name="Tyazhelova T.V."/>
            <person name="Vasina D.V."/>
        </authorList>
    </citation>
    <scope>NUCLEOTIDE SEQUENCE [LARGE SCALE GENOMIC DNA]</scope>
    <source>
        <strain evidence="14 15">LE-BIN_3174</strain>
    </source>
</reference>
<dbReference type="STRING" id="92696.A0A4R0R719"/>
<sequence length="545" mass="61697">MHKLSQPQMHHLLPTFSDAHSTVLFGVAVLSILLAIRGILRSIRESNNALPLPPGPKPLPVVGNLLDMPKDWPWHAFQAWCEKYGDVLFLKLPKASLLVLGSFEAATDLLEKRSAIYSDKSTTEMMKLMRWEWSMAIMPYGPTWREHRRIAHQYLNYDAVKQYRTLQLEEIRACLSRMLETPLHAKEHIHQAVTGIITRMVYGMRLKSMDDEYIELAETATRGFAQALIPGAYFVDILPILRYIPCWVPGVKGRKLAEEYKPFVLGMRDMPFDEVKEKINRGDAEPSMAASLVTKLQEEYKTTNLTFEQDGTARCVAGQLYAAAADTTNASSLVFLLAMALHPEVQRKAQAELDQKVLGTKRLPDFDDLPELVYIEAITLEVLRWLPVAPIGATHRVMEDDEYKGYRIPKGTVVMANGWQILHKPEDYPDPEAFKPERFIKYGKINTDVRDPSTVAFGFGRRYITLSLSQRRRHLAYNSLVMIIASLLHVFDIAPGVDESGKPIKLTTEPKPGLIITVKDCPKSFTPRSTNAARIVREGTEDLVN</sequence>
<evidence type="ECO:0000256" key="12">
    <source>
        <dbReference type="ARBA" id="ARBA00023136"/>
    </source>
</evidence>
<evidence type="ECO:0000256" key="5">
    <source>
        <dbReference type="ARBA" id="ARBA00022617"/>
    </source>
</evidence>
<organism evidence="14 15">
    <name type="scientific">Steccherinum ochraceum</name>
    <dbReference type="NCBI Taxonomy" id="92696"/>
    <lineage>
        <taxon>Eukaryota</taxon>
        <taxon>Fungi</taxon>
        <taxon>Dikarya</taxon>
        <taxon>Basidiomycota</taxon>
        <taxon>Agaricomycotina</taxon>
        <taxon>Agaricomycetes</taxon>
        <taxon>Polyporales</taxon>
        <taxon>Steccherinaceae</taxon>
        <taxon>Steccherinum</taxon>
    </lineage>
</organism>
<dbReference type="PANTHER" id="PTHR46300">
    <property type="entry name" value="P450, PUTATIVE (EUROFUNG)-RELATED-RELATED"/>
    <property type="match status" value="1"/>
</dbReference>
<dbReference type="EMBL" id="RWJN01000300">
    <property type="protein sequence ID" value="TCD63400.1"/>
    <property type="molecule type" value="Genomic_DNA"/>
</dbReference>
<evidence type="ECO:0000256" key="13">
    <source>
        <dbReference type="SAM" id="Phobius"/>
    </source>
</evidence>
<keyword evidence="7" id="KW-0479">Metal-binding</keyword>
<dbReference type="Pfam" id="PF00067">
    <property type="entry name" value="p450"/>
    <property type="match status" value="1"/>
</dbReference>
<dbReference type="SUPFAM" id="SSF48264">
    <property type="entry name" value="Cytochrome P450"/>
    <property type="match status" value="1"/>
</dbReference>
<comment type="pathway">
    <text evidence="3">Secondary metabolite biosynthesis.</text>
</comment>
<comment type="subcellular location">
    <subcellularLocation>
        <location evidence="2">Membrane</location>
        <topology evidence="2">Single-pass membrane protein</topology>
    </subcellularLocation>
</comment>
<dbReference type="CDD" id="cd11065">
    <property type="entry name" value="CYP64-like"/>
    <property type="match status" value="1"/>
</dbReference>
<dbReference type="PRINTS" id="PR00385">
    <property type="entry name" value="P450"/>
</dbReference>
<evidence type="ECO:0000256" key="9">
    <source>
        <dbReference type="ARBA" id="ARBA00023002"/>
    </source>
</evidence>
<dbReference type="OrthoDB" id="1055148at2759"/>
<comment type="cofactor">
    <cofactor evidence="1">
        <name>heme</name>
        <dbReference type="ChEBI" id="CHEBI:30413"/>
    </cofactor>
</comment>
<dbReference type="GO" id="GO:0005506">
    <property type="term" value="F:iron ion binding"/>
    <property type="evidence" value="ECO:0007669"/>
    <property type="project" value="InterPro"/>
</dbReference>
<evidence type="ECO:0000313" key="15">
    <source>
        <dbReference type="Proteomes" id="UP000292702"/>
    </source>
</evidence>